<dbReference type="RefSeq" id="WP_138853036.1">
    <property type="nucleotide sequence ID" value="NZ_CP040710.1"/>
</dbReference>
<organism evidence="1 2">
    <name type="scientific">Aggregatimonas sangjinii</name>
    <dbReference type="NCBI Taxonomy" id="2583587"/>
    <lineage>
        <taxon>Bacteria</taxon>
        <taxon>Pseudomonadati</taxon>
        <taxon>Bacteroidota</taxon>
        <taxon>Flavobacteriia</taxon>
        <taxon>Flavobacteriales</taxon>
        <taxon>Flavobacteriaceae</taxon>
        <taxon>Aggregatimonas</taxon>
    </lineage>
</organism>
<proteinExistence type="predicted"/>
<evidence type="ECO:0000313" key="1">
    <source>
        <dbReference type="EMBL" id="QCX00691.1"/>
    </source>
</evidence>
<gene>
    <name evidence="1" type="ORF">FGM00_11450</name>
</gene>
<name>A0A5B7SUU7_9FLAO</name>
<dbReference type="KEGG" id="asag:FGM00_11450"/>
<protein>
    <submittedName>
        <fullName evidence="1">Uncharacterized protein</fullName>
    </submittedName>
</protein>
<accession>A0A5B7SUU7</accession>
<keyword evidence="2" id="KW-1185">Reference proteome</keyword>
<sequence length="87" mass="9526">MVLLCAGEPRNLGGTSAFFVNTTKIKKTAIDDGLIVRTRTRSLGGTSVFFVDTTKIKKTIIDDGLIVRTRTPKSRGELPHFLPIPPE</sequence>
<evidence type="ECO:0000313" key="2">
    <source>
        <dbReference type="Proteomes" id="UP000310017"/>
    </source>
</evidence>
<dbReference type="AlphaFoldDB" id="A0A5B7SUU7"/>
<dbReference type="EMBL" id="CP040710">
    <property type="protein sequence ID" value="QCX00691.1"/>
    <property type="molecule type" value="Genomic_DNA"/>
</dbReference>
<reference evidence="1 2" key="1">
    <citation type="submission" date="2019-05" db="EMBL/GenBank/DDBJ databases">
        <title>Genome sequencing of F202Z8.</title>
        <authorList>
            <person name="Kwon Y.M."/>
        </authorList>
    </citation>
    <scope>NUCLEOTIDE SEQUENCE [LARGE SCALE GENOMIC DNA]</scope>
    <source>
        <strain evidence="1 2">F202Z8</strain>
    </source>
</reference>
<dbReference type="Proteomes" id="UP000310017">
    <property type="component" value="Chromosome"/>
</dbReference>